<evidence type="ECO:0000256" key="1">
    <source>
        <dbReference type="ARBA" id="ARBA00001445"/>
    </source>
</evidence>
<evidence type="ECO:0000259" key="6">
    <source>
        <dbReference type="Pfam" id="PF17389"/>
    </source>
</evidence>
<gene>
    <name evidence="8" type="ORF">A5886_001431</name>
</gene>
<dbReference type="InterPro" id="IPR012341">
    <property type="entry name" value="6hp_glycosidase-like_sf"/>
</dbReference>
<feature type="domain" description="Alpha-L-rhamnosidase concanavalin-like" evidence="4">
    <location>
        <begin position="323"/>
        <end position="420"/>
    </location>
</feature>
<evidence type="ECO:0000259" key="4">
    <source>
        <dbReference type="Pfam" id="PF05592"/>
    </source>
</evidence>
<keyword evidence="9" id="KW-1185">Reference proteome</keyword>
<dbReference type="RefSeq" id="WP_179189991.1">
    <property type="nucleotide sequence ID" value="NZ_NGKU01000001.1"/>
</dbReference>
<dbReference type="Gene3D" id="2.60.120.260">
    <property type="entry name" value="Galactose-binding domain-like"/>
    <property type="match status" value="2"/>
</dbReference>
<feature type="domain" description="Alpha-L-rhamnosidase C-terminal" evidence="7">
    <location>
        <begin position="787"/>
        <end position="832"/>
    </location>
</feature>
<protein>
    <recommendedName>
        <fullName evidence="2">alpha-L-rhamnosidase</fullName>
        <ecNumber evidence="2">3.2.1.40</ecNumber>
    </recommendedName>
</protein>
<evidence type="ECO:0000259" key="5">
    <source>
        <dbReference type="Pfam" id="PF08531"/>
    </source>
</evidence>
<dbReference type="Pfam" id="PF17390">
    <property type="entry name" value="Bac_rhamnosid_C"/>
    <property type="match status" value="1"/>
</dbReference>
<dbReference type="STRING" id="1834191.A5886_001431"/>
<evidence type="ECO:0000313" key="8">
    <source>
        <dbReference type="EMBL" id="OTN76354.1"/>
    </source>
</evidence>
<organism evidence="8 9">
    <name type="scientific">Candidatus Enterococcus testudinis</name>
    <dbReference type="NCBI Taxonomy" id="1834191"/>
    <lineage>
        <taxon>Bacteria</taxon>
        <taxon>Bacillati</taxon>
        <taxon>Bacillota</taxon>
        <taxon>Bacilli</taxon>
        <taxon>Lactobacillales</taxon>
        <taxon>Enterococcaceae</taxon>
        <taxon>Enterococcus</taxon>
    </lineage>
</organism>
<dbReference type="Gene3D" id="2.60.420.10">
    <property type="entry name" value="Maltose phosphorylase, domain 3"/>
    <property type="match status" value="1"/>
</dbReference>
<dbReference type="Gene3D" id="1.50.10.10">
    <property type="match status" value="1"/>
</dbReference>
<sequence>MEDILINGKENNLAVDLDEPIKIEWSKLATGYLGYLLEIYQEDRLIHKIASQGTEVFYYVQLRNNFQERKKFRVKLCLYSGENGSVKEQFKTFFYSANPNLTHSSWITRLDNPIEKEVTNYRKRVGFSFETNLDVGNLADDILLDISGIGYYEVYINGRKINDYFLNSDVTNYSKVVYYDTFKINKFLTSGSNLIQVSLGNGWFNPAPLKLLGKYNMRNYLAIGKPMMICQITQLSQDEANYLLQSDKLWHSKTTNLVFDNLYIGETRDFSEKNKMVTDQLSSRKVDLTTVEVPGPGGKLVPSFIEKIKREEPCTPKKNVRQGEKYLIDFGKIISGQIRLQVSSPDKEIYLKYAEKLTEFGDLDFSTTTTSTYGVDDNELGISNDDPVIQEDLLMTGQGVSVFENHFSYHSFRYVSVYEKNGKSFEFDDISAFPTYTNMDQVISFNSSNEGLNSLFQAHIQTKKNNIHSYYEDCARERLGYGGDIVALLESQILTFNSENMLRKVLYDFINDQTEIGGITQTAPYMGIQTYGPSNRAGSLGWQLVLPEIVIKYMKYYGSQILTKPVIDSLKKHVDYLLSFDFDYIKQCCLGDWGALDTKLIEGKETPPDREFCSAAMYLIMLRKYQLLAPKIGLTKEKVTFLTETVMDTERKIIAEFRNEHGTFQSGSQSSYLFALKAEIVDSVEVFKKSLVNKIESEDNIFKFGIFGMAWSYEILNDYPDVIYKWLQRKTYPGFQKMIQENGGVLSEYFQPLPGSSLNHAMFSSYGSWFVSDLLGLKFSEAVEQSKHLFFSPFIPNDVDFLEGSFESVHGLISVKWNRKETKSNCVLTVPDAITTSFSENICINKKRKEMNRRVYLLSVK</sequence>
<dbReference type="InterPro" id="IPR013737">
    <property type="entry name" value="Bac_rhamnosid_N"/>
</dbReference>
<reference evidence="8 9" key="1">
    <citation type="submission" date="2017-05" db="EMBL/GenBank/DDBJ databases">
        <title>The Genome Sequence of Enterococcus sp. 8G7_MSG3316.</title>
        <authorList>
            <consortium name="The Broad Institute Genomics Platform"/>
            <consortium name="The Broad Institute Genomic Center for Infectious Diseases"/>
            <person name="Earl A."/>
            <person name="Manson A."/>
            <person name="Schwartman J."/>
            <person name="Gilmore M."/>
            <person name="Abouelleil A."/>
            <person name="Cao P."/>
            <person name="Chapman S."/>
            <person name="Cusick C."/>
            <person name="Shea T."/>
            <person name="Young S."/>
            <person name="Neafsey D."/>
            <person name="Nusbaum C."/>
            <person name="Birren B."/>
        </authorList>
    </citation>
    <scope>NUCLEOTIDE SEQUENCE [LARGE SCALE GENOMIC DNA]</scope>
    <source>
        <strain evidence="8 9">8G7_MSG3316</strain>
    </source>
</reference>
<dbReference type="InterPro" id="IPR016007">
    <property type="entry name" value="Alpha_rhamnosid"/>
</dbReference>
<name>A0A242A5Q2_9ENTE</name>
<evidence type="ECO:0000259" key="7">
    <source>
        <dbReference type="Pfam" id="PF17390"/>
    </source>
</evidence>
<dbReference type="Pfam" id="PF17389">
    <property type="entry name" value="Bac_rhamnosid6H"/>
    <property type="match status" value="1"/>
</dbReference>
<dbReference type="GO" id="GO:0005975">
    <property type="term" value="P:carbohydrate metabolic process"/>
    <property type="evidence" value="ECO:0007669"/>
    <property type="project" value="InterPro"/>
</dbReference>
<dbReference type="Pfam" id="PF05592">
    <property type="entry name" value="Bac_rhamnosid"/>
    <property type="match status" value="1"/>
</dbReference>
<dbReference type="SUPFAM" id="SSF48208">
    <property type="entry name" value="Six-hairpin glycosidases"/>
    <property type="match status" value="1"/>
</dbReference>
<dbReference type="Pfam" id="PF08531">
    <property type="entry name" value="Bac_rhamnosid_N"/>
    <property type="match status" value="1"/>
</dbReference>
<evidence type="ECO:0000313" key="9">
    <source>
        <dbReference type="Proteomes" id="UP000195043"/>
    </source>
</evidence>
<dbReference type="GO" id="GO:0030596">
    <property type="term" value="F:alpha-L-rhamnosidase activity"/>
    <property type="evidence" value="ECO:0007669"/>
    <property type="project" value="UniProtKB-EC"/>
</dbReference>
<dbReference type="InterPro" id="IPR035398">
    <property type="entry name" value="Bac_rhamnosid_C"/>
</dbReference>
<dbReference type="EC" id="3.2.1.40" evidence="2"/>
<dbReference type="EMBL" id="NGKU01000001">
    <property type="protein sequence ID" value="OTN76354.1"/>
    <property type="molecule type" value="Genomic_DNA"/>
</dbReference>
<accession>A0A242A5Q2</accession>
<dbReference type="InterPro" id="IPR035396">
    <property type="entry name" value="Bac_rhamnosid6H"/>
</dbReference>
<dbReference type="Proteomes" id="UP000195043">
    <property type="component" value="Unassembled WGS sequence"/>
</dbReference>
<feature type="domain" description="Alpha-L-rhamnosidase six-hairpin glycosidase" evidence="6">
    <location>
        <begin position="441"/>
        <end position="772"/>
    </location>
</feature>
<dbReference type="PANTHER" id="PTHR33307">
    <property type="entry name" value="ALPHA-RHAMNOSIDASE (EUROFUNG)"/>
    <property type="match status" value="1"/>
</dbReference>
<comment type="caution">
    <text evidence="8">The sequence shown here is derived from an EMBL/GenBank/DDBJ whole genome shotgun (WGS) entry which is preliminary data.</text>
</comment>
<dbReference type="PANTHER" id="PTHR33307:SF6">
    <property type="entry name" value="ALPHA-RHAMNOSIDASE (EUROFUNG)-RELATED"/>
    <property type="match status" value="1"/>
</dbReference>
<evidence type="ECO:0000256" key="2">
    <source>
        <dbReference type="ARBA" id="ARBA00012652"/>
    </source>
</evidence>
<dbReference type="InterPro" id="IPR008928">
    <property type="entry name" value="6-hairpin_glycosidase_sf"/>
</dbReference>
<feature type="domain" description="Bacterial alpha-L-rhamnosidase N-terminal" evidence="5">
    <location>
        <begin position="144"/>
        <end position="310"/>
    </location>
</feature>
<dbReference type="AlphaFoldDB" id="A0A242A5Q2"/>
<proteinExistence type="predicted"/>
<keyword evidence="3" id="KW-0378">Hydrolase</keyword>
<dbReference type="InterPro" id="IPR008902">
    <property type="entry name" value="Rhamnosid_concanavalin"/>
</dbReference>
<evidence type="ECO:0000256" key="3">
    <source>
        <dbReference type="ARBA" id="ARBA00022801"/>
    </source>
</evidence>
<comment type="catalytic activity">
    <reaction evidence="1">
        <text>Hydrolysis of terminal non-reducing alpha-L-rhamnose residues in alpha-L-rhamnosides.</text>
        <dbReference type="EC" id="3.2.1.40"/>
    </reaction>
</comment>